<dbReference type="AlphaFoldDB" id="X0VTQ1"/>
<feature type="non-terminal residue" evidence="1">
    <location>
        <position position="68"/>
    </location>
</feature>
<gene>
    <name evidence="1" type="ORF">S01H1_53145</name>
</gene>
<dbReference type="EMBL" id="BARS01034399">
    <property type="protein sequence ID" value="GAG21804.1"/>
    <property type="molecule type" value="Genomic_DNA"/>
</dbReference>
<evidence type="ECO:0000313" key="1">
    <source>
        <dbReference type="EMBL" id="GAG21804.1"/>
    </source>
</evidence>
<sequence>MSRIISTERPGKIRNQHRRTIAEALRRLSQKPQLDDEAKDLAALIVFCLHGMADTVDRTIAAWEKRDY</sequence>
<accession>X0VTQ1</accession>
<protein>
    <submittedName>
        <fullName evidence="1">Uncharacterized protein</fullName>
    </submittedName>
</protein>
<organism evidence="1">
    <name type="scientific">marine sediment metagenome</name>
    <dbReference type="NCBI Taxonomy" id="412755"/>
    <lineage>
        <taxon>unclassified sequences</taxon>
        <taxon>metagenomes</taxon>
        <taxon>ecological metagenomes</taxon>
    </lineage>
</organism>
<proteinExistence type="predicted"/>
<comment type="caution">
    <text evidence="1">The sequence shown here is derived from an EMBL/GenBank/DDBJ whole genome shotgun (WGS) entry which is preliminary data.</text>
</comment>
<reference evidence="1" key="1">
    <citation type="journal article" date="2014" name="Front. Microbiol.">
        <title>High frequency of phylogenetically diverse reductive dehalogenase-homologous genes in deep subseafloor sedimentary metagenomes.</title>
        <authorList>
            <person name="Kawai M."/>
            <person name="Futagami T."/>
            <person name="Toyoda A."/>
            <person name="Takaki Y."/>
            <person name="Nishi S."/>
            <person name="Hori S."/>
            <person name="Arai W."/>
            <person name="Tsubouchi T."/>
            <person name="Morono Y."/>
            <person name="Uchiyama I."/>
            <person name="Ito T."/>
            <person name="Fujiyama A."/>
            <person name="Inagaki F."/>
            <person name="Takami H."/>
        </authorList>
    </citation>
    <scope>NUCLEOTIDE SEQUENCE</scope>
    <source>
        <strain evidence="1">Expedition CK06-06</strain>
    </source>
</reference>
<name>X0VTQ1_9ZZZZ</name>